<dbReference type="Proteomes" id="UP000789525">
    <property type="component" value="Unassembled WGS sequence"/>
</dbReference>
<name>A0ACA9NMN0_9GLOM</name>
<evidence type="ECO:0000313" key="1">
    <source>
        <dbReference type="EMBL" id="CAG8664767.1"/>
    </source>
</evidence>
<feature type="non-terminal residue" evidence="1">
    <location>
        <position position="550"/>
    </location>
</feature>
<accession>A0ACA9NMN0</accession>
<dbReference type="EMBL" id="CAJVPT010023332">
    <property type="protein sequence ID" value="CAG8664767.1"/>
    <property type="molecule type" value="Genomic_DNA"/>
</dbReference>
<gene>
    <name evidence="1" type="ORF">ACOLOM_LOCUS8718</name>
</gene>
<sequence>GDRERKVASKASYLINQIFSVHPLMKIHVIREVEQLILFPSANERAQYYGVIALNQIILTDRDVEVANKLIDIYFVFFTKLLELKDEEVKKNKGSAKSKNKKKDDTVKTDVVDSKLVAAILTGVNRAYKFARVDDTLYQSLLDPRLDTSSKQAMYLNLLFKALKNDSMIVRVEAFIKRLIQICGHQLPPFICGALYLISVLVQKHPSLSYFITQPEDNDPQEHFVDVSDEEDDERHHVAGSDEEKKSEKDKDKSPQENENLRKYDGRKRDPQYSDADQTCLWELTLFTDHFHPTVALYAKQLLENKPIETQPELHHHTLAHFLDRFVYRNPKKRDRVKGGNVLLQPTVATEPGMVIMRKGAGISPNEINVNSEEFWKKNFDDIPVDQAFFHKYFTQKHSGGKTQKEKKKKSTDGIDNFLDPDQESDEELENEIWESMKSTMPIKLDSDLEDEEDVDELENAYFSSDENDIDELKDAYFSSDENDMDELKGAYFSSDENDIDELKDAYFSSDDDDEVEDNKDELMDDDSGSENNDSTNDSISDDDDEGDDS</sequence>
<feature type="non-terminal residue" evidence="1">
    <location>
        <position position="1"/>
    </location>
</feature>
<keyword evidence="2" id="KW-1185">Reference proteome</keyword>
<proteinExistence type="predicted"/>
<organism evidence="1 2">
    <name type="scientific">Acaulospora colombiana</name>
    <dbReference type="NCBI Taxonomy" id="27376"/>
    <lineage>
        <taxon>Eukaryota</taxon>
        <taxon>Fungi</taxon>
        <taxon>Fungi incertae sedis</taxon>
        <taxon>Mucoromycota</taxon>
        <taxon>Glomeromycotina</taxon>
        <taxon>Glomeromycetes</taxon>
        <taxon>Diversisporales</taxon>
        <taxon>Acaulosporaceae</taxon>
        <taxon>Acaulospora</taxon>
    </lineage>
</organism>
<evidence type="ECO:0000313" key="2">
    <source>
        <dbReference type="Proteomes" id="UP000789525"/>
    </source>
</evidence>
<protein>
    <submittedName>
        <fullName evidence="1">6675_t:CDS:1</fullName>
    </submittedName>
</protein>
<reference evidence="1" key="1">
    <citation type="submission" date="2021-06" db="EMBL/GenBank/DDBJ databases">
        <authorList>
            <person name="Kallberg Y."/>
            <person name="Tangrot J."/>
            <person name="Rosling A."/>
        </authorList>
    </citation>
    <scope>NUCLEOTIDE SEQUENCE</scope>
    <source>
        <strain evidence="1">CL356</strain>
    </source>
</reference>
<comment type="caution">
    <text evidence="1">The sequence shown here is derived from an EMBL/GenBank/DDBJ whole genome shotgun (WGS) entry which is preliminary data.</text>
</comment>